<dbReference type="Gene3D" id="3.30.450.20">
    <property type="entry name" value="PAS domain"/>
    <property type="match status" value="3"/>
</dbReference>
<keyword evidence="4" id="KW-0808">Transferase</keyword>
<evidence type="ECO:0000256" key="4">
    <source>
        <dbReference type="ARBA" id="ARBA00022679"/>
    </source>
</evidence>
<dbReference type="Pfam" id="PF00989">
    <property type="entry name" value="PAS"/>
    <property type="match status" value="1"/>
</dbReference>
<organism evidence="9 10">
    <name type="scientific">Methylophaga sulfidovorans</name>
    <dbReference type="NCBI Taxonomy" id="45496"/>
    <lineage>
        <taxon>Bacteria</taxon>
        <taxon>Pseudomonadati</taxon>
        <taxon>Pseudomonadota</taxon>
        <taxon>Gammaproteobacteria</taxon>
        <taxon>Thiotrichales</taxon>
        <taxon>Piscirickettsiaceae</taxon>
        <taxon>Methylophaga</taxon>
    </lineage>
</organism>
<dbReference type="Pfam" id="PF08447">
    <property type="entry name" value="PAS_3"/>
    <property type="match status" value="1"/>
</dbReference>
<dbReference type="OrthoDB" id="344644at2"/>
<proteinExistence type="predicted"/>
<feature type="transmembrane region" description="Helical" evidence="6">
    <location>
        <begin position="29"/>
        <end position="53"/>
    </location>
</feature>
<comment type="catalytic activity">
    <reaction evidence="1">
        <text>ATP + protein L-histidine = ADP + protein N-phospho-L-histidine.</text>
        <dbReference type="EC" id="2.7.13.3"/>
    </reaction>
</comment>
<dbReference type="PROSITE" id="PS50113">
    <property type="entry name" value="PAC"/>
    <property type="match status" value="1"/>
</dbReference>
<evidence type="ECO:0000259" key="8">
    <source>
        <dbReference type="PROSITE" id="PS50113"/>
    </source>
</evidence>
<accession>A0A1I3XDD8</accession>
<keyword evidence="3" id="KW-0597">Phosphoprotein</keyword>
<sequence length="460" mass="53144">MSIILFSLVMLSSIFVLVLGFWWDSSAPFKVHISTLAAVLAMFLSAILAMTLYPRLKRRPQSQSPIAFDDVIWGQDLSSKLSTPAAVIDGYNIKFANNAFLKELGMNGMRDMITDLPLTNLIHPSSHQQMTDFISRQHNQRSSETMMLRMLYVDGTTIPAQISLSPLNSLQQHGQFLLQFTTTTSSEPTSTKLDIDHTYRYLIDRLDQIVFQMNVDQKIIFLNPAWERMLDYTPQECMQKTLFQFIHPEDLPLAEARINALTEGKRHHSQFELRLIAKNGRSQWFEMRASTTARLKSERSSVMGTLTDISRIKQTSADLKASSRLANDMIMPNVPCMLYRCKNDRNWTFDYVSEGCLEVTEYQPYEITNSLHFNYMQLIYPDDQQRVWEYVQQQVNQQRSFQIIYRIQTRSNKIKWVMERGKGVFSGTDELLTLEGIIIDISSDNYQAMMTGLEHITSEQ</sequence>
<evidence type="ECO:0000313" key="9">
    <source>
        <dbReference type="EMBL" id="SFK17547.1"/>
    </source>
</evidence>
<gene>
    <name evidence="9" type="ORF">SAMN04488079_10613</name>
</gene>
<feature type="domain" description="PAS" evidence="7">
    <location>
        <begin position="195"/>
        <end position="265"/>
    </location>
</feature>
<evidence type="ECO:0000256" key="5">
    <source>
        <dbReference type="ARBA" id="ARBA00022777"/>
    </source>
</evidence>
<dbReference type="InterPro" id="IPR035965">
    <property type="entry name" value="PAS-like_dom_sf"/>
</dbReference>
<name>A0A1I3XDD8_9GAMM</name>
<keyword evidence="10" id="KW-1185">Reference proteome</keyword>
<dbReference type="Pfam" id="PF13426">
    <property type="entry name" value="PAS_9"/>
    <property type="match status" value="1"/>
</dbReference>
<dbReference type="GO" id="GO:0004673">
    <property type="term" value="F:protein histidine kinase activity"/>
    <property type="evidence" value="ECO:0007669"/>
    <property type="project" value="UniProtKB-EC"/>
</dbReference>
<dbReference type="InterPro" id="IPR052162">
    <property type="entry name" value="Sensor_kinase/Photoreceptor"/>
</dbReference>
<evidence type="ECO:0000313" key="10">
    <source>
        <dbReference type="Proteomes" id="UP000198924"/>
    </source>
</evidence>
<keyword evidence="6" id="KW-1133">Transmembrane helix</keyword>
<dbReference type="CDD" id="cd00130">
    <property type="entry name" value="PAS"/>
    <property type="match status" value="3"/>
</dbReference>
<evidence type="ECO:0000256" key="2">
    <source>
        <dbReference type="ARBA" id="ARBA00012438"/>
    </source>
</evidence>
<dbReference type="AlphaFoldDB" id="A0A1I3XDD8"/>
<keyword evidence="6" id="KW-0812">Transmembrane</keyword>
<keyword evidence="6" id="KW-0472">Membrane</keyword>
<dbReference type="SMART" id="SM00091">
    <property type="entry name" value="PAS"/>
    <property type="match status" value="3"/>
</dbReference>
<evidence type="ECO:0000256" key="6">
    <source>
        <dbReference type="SAM" id="Phobius"/>
    </source>
</evidence>
<dbReference type="InterPro" id="IPR000700">
    <property type="entry name" value="PAS-assoc_C"/>
</dbReference>
<feature type="transmembrane region" description="Helical" evidence="6">
    <location>
        <begin position="5"/>
        <end position="23"/>
    </location>
</feature>
<dbReference type="RefSeq" id="WP_091712436.1">
    <property type="nucleotide sequence ID" value="NZ_FOSH01000006.1"/>
</dbReference>
<keyword evidence="5" id="KW-0418">Kinase</keyword>
<protein>
    <recommendedName>
        <fullName evidence="2">histidine kinase</fullName>
        <ecNumber evidence="2">2.7.13.3</ecNumber>
    </recommendedName>
</protein>
<dbReference type="GO" id="GO:0006355">
    <property type="term" value="P:regulation of DNA-templated transcription"/>
    <property type="evidence" value="ECO:0007669"/>
    <property type="project" value="InterPro"/>
</dbReference>
<dbReference type="InterPro" id="IPR013767">
    <property type="entry name" value="PAS_fold"/>
</dbReference>
<feature type="domain" description="PAC" evidence="8">
    <location>
        <begin position="269"/>
        <end position="321"/>
    </location>
</feature>
<dbReference type="PROSITE" id="PS50112">
    <property type="entry name" value="PAS"/>
    <property type="match status" value="1"/>
</dbReference>
<evidence type="ECO:0000256" key="1">
    <source>
        <dbReference type="ARBA" id="ARBA00000085"/>
    </source>
</evidence>
<dbReference type="PANTHER" id="PTHR43304:SF1">
    <property type="entry name" value="PAC DOMAIN-CONTAINING PROTEIN"/>
    <property type="match status" value="1"/>
</dbReference>
<dbReference type="EC" id="2.7.13.3" evidence="2"/>
<dbReference type="STRING" id="45496.SAMN04488079_10613"/>
<reference evidence="10" key="1">
    <citation type="submission" date="2016-10" db="EMBL/GenBank/DDBJ databases">
        <authorList>
            <person name="Varghese N."/>
            <person name="Submissions S."/>
        </authorList>
    </citation>
    <scope>NUCLEOTIDE SEQUENCE [LARGE SCALE GENOMIC DNA]</scope>
    <source>
        <strain evidence="10">DSM 11578</strain>
    </source>
</reference>
<dbReference type="InterPro" id="IPR013655">
    <property type="entry name" value="PAS_fold_3"/>
</dbReference>
<evidence type="ECO:0000259" key="7">
    <source>
        <dbReference type="PROSITE" id="PS50112"/>
    </source>
</evidence>
<dbReference type="Proteomes" id="UP000198924">
    <property type="component" value="Unassembled WGS sequence"/>
</dbReference>
<dbReference type="InterPro" id="IPR000014">
    <property type="entry name" value="PAS"/>
</dbReference>
<dbReference type="NCBIfam" id="TIGR00229">
    <property type="entry name" value="sensory_box"/>
    <property type="match status" value="1"/>
</dbReference>
<dbReference type="PANTHER" id="PTHR43304">
    <property type="entry name" value="PHYTOCHROME-LIKE PROTEIN CPH1"/>
    <property type="match status" value="1"/>
</dbReference>
<dbReference type="EMBL" id="FOSH01000006">
    <property type="protein sequence ID" value="SFK17547.1"/>
    <property type="molecule type" value="Genomic_DNA"/>
</dbReference>
<dbReference type="SMART" id="SM00086">
    <property type="entry name" value="PAC"/>
    <property type="match status" value="2"/>
</dbReference>
<evidence type="ECO:0000256" key="3">
    <source>
        <dbReference type="ARBA" id="ARBA00022553"/>
    </source>
</evidence>
<dbReference type="SUPFAM" id="SSF55785">
    <property type="entry name" value="PYP-like sensor domain (PAS domain)"/>
    <property type="match status" value="3"/>
</dbReference>
<dbReference type="InterPro" id="IPR001610">
    <property type="entry name" value="PAC"/>
</dbReference>